<evidence type="ECO:0000313" key="5">
    <source>
        <dbReference type="Proteomes" id="UP001530377"/>
    </source>
</evidence>
<evidence type="ECO:0008006" key="6">
    <source>
        <dbReference type="Google" id="ProtNLM"/>
    </source>
</evidence>
<dbReference type="InterPro" id="IPR036915">
    <property type="entry name" value="Cyclin-like_sf"/>
</dbReference>
<sequence>MGDVDREVVVIALSYLDRHLSRRVVDRRSFQLAATACLCLSAKVHGEDLSSFRSGKRRQLRIPEVAYLSGGYLEARDIAYAELDVLHSLSWLVHPPTPLAFARDLLCLLDPTRCDGDDDVVARQDAIRGRKMEIEETVEYLIELSSCDYALSTRFRPSSVAIASIAHSVELTSTMARRDGSSSSSSHVALEFLQEVVERAGLVVADDGDVTACLARLREVHAPASCVYHGEDGVGGGDCGAREVVVASPICPSRME</sequence>
<gene>
    <name evidence="4" type="ORF">ACHAXA_008587</name>
</gene>
<dbReference type="Gene3D" id="1.10.472.10">
    <property type="entry name" value="Cyclin-like"/>
    <property type="match status" value="2"/>
</dbReference>
<dbReference type="InterPro" id="IPR039361">
    <property type="entry name" value="Cyclin"/>
</dbReference>
<dbReference type="Proteomes" id="UP001530377">
    <property type="component" value="Unassembled WGS sequence"/>
</dbReference>
<feature type="domain" description="Cyclin N-terminal" evidence="2">
    <location>
        <begin position="4"/>
        <end position="92"/>
    </location>
</feature>
<evidence type="ECO:0000259" key="2">
    <source>
        <dbReference type="Pfam" id="PF00134"/>
    </source>
</evidence>
<organism evidence="4 5">
    <name type="scientific">Cyclostephanos tholiformis</name>
    <dbReference type="NCBI Taxonomy" id="382380"/>
    <lineage>
        <taxon>Eukaryota</taxon>
        <taxon>Sar</taxon>
        <taxon>Stramenopiles</taxon>
        <taxon>Ochrophyta</taxon>
        <taxon>Bacillariophyta</taxon>
        <taxon>Coscinodiscophyceae</taxon>
        <taxon>Thalassiosirophycidae</taxon>
        <taxon>Stephanodiscales</taxon>
        <taxon>Stephanodiscaceae</taxon>
        <taxon>Cyclostephanos</taxon>
    </lineage>
</organism>
<evidence type="ECO:0000256" key="1">
    <source>
        <dbReference type="ARBA" id="ARBA00023127"/>
    </source>
</evidence>
<evidence type="ECO:0000313" key="4">
    <source>
        <dbReference type="EMBL" id="KAL3826379.1"/>
    </source>
</evidence>
<keyword evidence="1" id="KW-0195">Cyclin</keyword>
<feature type="domain" description="Cyclin C-terminal" evidence="3">
    <location>
        <begin position="131"/>
        <end position="172"/>
    </location>
</feature>
<evidence type="ECO:0000259" key="3">
    <source>
        <dbReference type="Pfam" id="PF02984"/>
    </source>
</evidence>
<dbReference type="PANTHER" id="PTHR10177">
    <property type="entry name" value="CYCLINS"/>
    <property type="match status" value="1"/>
</dbReference>
<dbReference type="EMBL" id="JALLPB020000022">
    <property type="protein sequence ID" value="KAL3826379.1"/>
    <property type="molecule type" value="Genomic_DNA"/>
</dbReference>
<dbReference type="SUPFAM" id="SSF47954">
    <property type="entry name" value="Cyclin-like"/>
    <property type="match status" value="2"/>
</dbReference>
<dbReference type="Pfam" id="PF02984">
    <property type="entry name" value="Cyclin_C"/>
    <property type="match status" value="1"/>
</dbReference>
<dbReference type="InterPro" id="IPR004367">
    <property type="entry name" value="Cyclin_C-dom"/>
</dbReference>
<reference evidence="4 5" key="1">
    <citation type="submission" date="2024-10" db="EMBL/GenBank/DDBJ databases">
        <title>Updated reference genomes for cyclostephanoid diatoms.</title>
        <authorList>
            <person name="Roberts W.R."/>
            <person name="Alverson A.J."/>
        </authorList>
    </citation>
    <scope>NUCLEOTIDE SEQUENCE [LARGE SCALE GENOMIC DNA]</scope>
    <source>
        <strain evidence="4 5">AJA228-03</strain>
    </source>
</reference>
<dbReference type="Pfam" id="PF00134">
    <property type="entry name" value="Cyclin_N"/>
    <property type="match status" value="1"/>
</dbReference>
<dbReference type="InterPro" id="IPR006671">
    <property type="entry name" value="Cyclin_N"/>
</dbReference>
<name>A0ABD3SP73_9STRA</name>
<accession>A0ABD3SP73</accession>
<comment type="caution">
    <text evidence="4">The sequence shown here is derived from an EMBL/GenBank/DDBJ whole genome shotgun (WGS) entry which is preliminary data.</text>
</comment>
<proteinExistence type="predicted"/>
<dbReference type="AlphaFoldDB" id="A0ABD3SP73"/>
<keyword evidence="5" id="KW-1185">Reference proteome</keyword>
<protein>
    <recommendedName>
        <fullName evidence="6">Cyclin N-terminal domain-containing protein</fullName>
    </recommendedName>
</protein>